<dbReference type="Gene3D" id="3.40.30.10">
    <property type="entry name" value="Glutaredoxin"/>
    <property type="match status" value="1"/>
</dbReference>
<dbReference type="InterPro" id="IPR013766">
    <property type="entry name" value="Thioredoxin_domain"/>
</dbReference>
<dbReference type="AlphaFoldDB" id="A0A7Y8EH76"/>
<evidence type="ECO:0000313" key="5">
    <source>
        <dbReference type="Proteomes" id="UP000531950"/>
    </source>
</evidence>
<dbReference type="InterPro" id="IPR036249">
    <property type="entry name" value="Thioredoxin-like_sf"/>
</dbReference>
<dbReference type="Pfam" id="PF00085">
    <property type="entry name" value="Thioredoxin"/>
    <property type="match status" value="1"/>
</dbReference>
<evidence type="ECO:0000313" key="3">
    <source>
        <dbReference type="EMBL" id="NWE14605.1"/>
    </source>
</evidence>
<sequence length="130" mass="14286">MNYVNAVIEDKAAFERALDTPLPVFVVFTSRGCTACEDALPTFAGIASRYQGQVKVLILDCTNTPRHPSVTRVPMLLVYQHNVLLETLPGLAEKTVEACFGRYTQPASVTGHPASGEQCRTPESRRPSHR</sequence>
<dbReference type="RefSeq" id="WP_177078532.1">
    <property type="nucleotide sequence ID" value="NZ_JACARF010000061.1"/>
</dbReference>
<feature type="compositionally biased region" description="Basic and acidic residues" evidence="1">
    <location>
        <begin position="120"/>
        <end position="130"/>
    </location>
</feature>
<name>A0A7Y8EH76_9PSED</name>
<protein>
    <submittedName>
        <fullName evidence="3">Thioredoxin</fullName>
    </submittedName>
</protein>
<proteinExistence type="predicted"/>
<evidence type="ECO:0000256" key="1">
    <source>
        <dbReference type="SAM" id="MobiDB-lite"/>
    </source>
</evidence>
<evidence type="ECO:0000313" key="4">
    <source>
        <dbReference type="EMBL" id="NWE79841.1"/>
    </source>
</evidence>
<organism evidence="3 5">
    <name type="scientific">Pseudomonas yamanorum</name>
    <dbReference type="NCBI Taxonomy" id="515393"/>
    <lineage>
        <taxon>Bacteria</taxon>
        <taxon>Pseudomonadati</taxon>
        <taxon>Pseudomonadota</taxon>
        <taxon>Gammaproteobacteria</taxon>
        <taxon>Pseudomonadales</taxon>
        <taxon>Pseudomonadaceae</taxon>
        <taxon>Pseudomonas</taxon>
    </lineage>
</organism>
<dbReference type="EMBL" id="JACARF010000061">
    <property type="protein sequence ID" value="NWE79841.1"/>
    <property type="molecule type" value="Genomic_DNA"/>
</dbReference>
<feature type="region of interest" description="Disordered" evidence="1">
    <location>
        <begin position="109"/>
        <end position="130"/>
    </location>
</feature>
<feature type="domain" description="Thioredoxin" evidence="2">
    <location>
        <begin position="9"/>
        <end position="93"/>
    </location>
</feature>
<dbReference type="Proteomes" id="UP000537188">
    <property type="component" value="Unassembled WGS sequence"/>
</dbReference>
<accession>A0A7Y8EH76</accession>
<dbReference type="SUPFAM" id="SSF52833">
    <property type="entry name" value="Thioredoxin-like"/>
    <property type="match status" value="1"/>
</dbReference>
<evidence type="ECO:0000259" key="2">
    <source>
        <dbReference type="Pfam" id="PF00085"/>
    </source>
</evidence>
<dbReference type="Proteomes" id="UP000531950">
    <property type="component" value="Unassembled WGS sequence"/>
</dbReference>
<reference evidence="5 6" key="1">
    <citation type="submission" date="2020-04" db="EMBL/GenBank/DDBJ databases">
        <title>Molecular characterization of pseudomonads from Agaricus bisporus reveal novel blotch 2 pathogens in Western Europe.</title>
        <authorList>
            <person name="Taparia T."/>
            <person name="Krijger M."/>
            <person name="Haynes E."/>
            <person name="Elpinstone J.G."/>
            <person name="Noble R."/>
            <person name="Van Der Wolf J."/>
        </authorList>
    </citation>
    <scope>NUCLEOTIDE SEQUENCE [LARGE SCALE GENOMIC DNA]</scope>
    <source>
        <strain evidence="4 6">IPO3781</strain>
        <strain evidence="3 5">IPO3782</strain>
    </source>
</reference>
<gene>
    <name evidence="3" type="ORF">HX822_16820</name>
    <name evidence="4" type="ORF">HX828_30215</name>
</gene>
<dbReference type="EMBL" id="JACARG010000034">
    <property type="protein sequence ID" value="NWE14605.1"/>
    <property type="molecule type" value="Genomic_DNA"/>
</dbReference>
<evidence type="ECO:0000313" key="6">
    <source>
        <dbReference type="Proteomes" id="UP000537188"/>
    </source>
</evidence>
<comment type="caution">
    <text evidence="3">The sequence shown here is derived from an EMBL/GenBank/DDBJ whole genome shotgun (WGS) entry which is preliminary data.</text>
</comment>